<dbReference type="Proteomes" id="UP001064489">
    <property type="component" value="Chromosome 10"/>
</dbReference>
<name>A0AAD5IIZ9_ACENE</name>
<accession>A0AAD5IIZ9</accession>
<reference evidence="1" key="2">
    <citation type="submission" date="2023-02" db="EMBL/GenBank/DDBJ databases">
        <authorList>
            <person name="Swenson N.G."/>
            <person name="Wegrzyn J.L."/>
            <person name="Mcevoy S.L."/>
        </authorList>
    </citation>
    <scope>NUCLEOTIDE SEQUENCE</scope>
    <source>
        <strain evidence="1">91603</strain>
        <tissue evidence="1">Leaf</tissue>
    </source>
</reference>
<proteinExistence type="predicted"/>
<dbReference type="AlphaFoldDB" id="A0AAD5IIZ9"/>
<reference evidence="1" key="1">
    <citation type="journal article" date="2022" name="Plant J.">
        <title>Strategies of tolerance reflected in two North American maple genomes.</title>
        <authorList>
            <person name="McEvoy S.L."/>
            <person name="Sezen U.U."/>
            <person name="Trouern-Trend A."/>
            <person name="McMahon S.M."/>
            <person name="Schaberg P.G."/>
            <person name="Yang J."/>
            <person name="Wegrzyn J.L."/>
            <person name="Swenson N.G."/>
        </authorList>
    </citation>
    <scope>NUCLEOTIDE SEQUENCE</scope>
    <source>
        <strain evidence="1">91603</strain>
    </source>
</reference>
<sequence>MMMRRVLVDGVMGGGGEAKDEDSVHFGACFEVGGDGREALEGWHERSDLVEVRKLLGKHAKTILLMSNVENQVGISNFDTKGQYTRKTSGDCYSDVGVHDQISKAYLS</sequence>
<protein>
    <submittedName>
        <fullName evidence="1">Uncharacterized protein</fullName>
    </submittedName>
</protein>
<dbReference type="EMBL" id="JAJSOW010000105">
    <property type="protein sequence ID" value="KAI9165264.1"/>
    <property type="molecule type" value="Genomic_DNA"/>
</dbReference>
<evidence type="ECO:0000313" key="2">
    <source>
        <dbReference type="Proteomes" id="UP001064489"/>
    </source>
</evidence>
<comment type="caution">
    <text evidence="1">The sequence shown here is derived from an EMBL/GenBank/DDBJ whole genome shotgun (WGS) entry which is preliminary data.</text>
</comment>
<evidence type="ECO:0000313" key="1">
    <source>
        <dbReference type="EMBL" id="KAI9165264.1"/>
    </source>
</evidence>
<organism evidence="1 2">
    <name type="scientific">Acer negundo</name>
    <name type="common">Box elder</name>
    <dbReference type="NCBI Taxonomy" id="4023"/>
    <lineage>
        <taxon>Eukaryota</taxon>
        <taxon>Viridiplantae</taxon>
        <taxon>Streptophyta</taxon>
        <taxon>Embryophyta</taxon>
        <taxon>Tracheophyta</taxon>
        <taxon>Spermatophyta</taxon>
        <taxon>Magnoliopsida</taxon>
        <taxon>eudicotyledons</taxon>
        <taxon>Gunneridae</taxon>
        <taxon>Pentapetalae</taxon>
        <taxon>rosids</taxon>
        <taxon>malvids</taxon>
        <taxon>Sapindales</taxon>
        <taxon>Sapindaceae</taxon>
        <taxon>Hippocastanoideae</taxon>
        <taxon>Acereae</taxon>
        <taxon>Acer</taxon>
    </lineage>
</organism>
<gene>
    <name evidence="1" type="ORF">LWI28_010628</name>
</gene>
<keyword evidence="2" id="KW-1185">Reference proteome</keyword>